<dbReference type="AlphaFoldDB" id="A0A376B7E1"/>
<feature type="transmembrane region" description="Helical" evidence="6">
    <location>
        <begin position="87"/>
        <end position="106"/>
    </location>
</feature>
<feature type="transmembrane region" description="Helical" evidence="6">
    <location>
        <begin position="389"/>
        <end position="409"/>
    </location>
</feature>
<evidence type="ECO:0000256" key="2">
    <source>
        <dbReference type="ARBA" id="ARBA00010487"/>
    </source>
</evidence>
<sequence>MICLLSITYLLPLDIWMHRNGGSIGSPSLDILWLIIYWTQFILCWCFIPVMISYVDLKYITPLEEQNDNDEHKFSKYRFKKAILQNLKFYGICLLGLVIGVVYLKMSNFKNHSINIKSLLISMSHLYSLSYMLVLLSMGLNLLPFSYFQDSKPRHANKINISTNSNDWEDKLFIKLSKNNDDINDSKMNLIDNYNTIMNFHVSLDGDENQVIIKKCQEEVETLFAEIKNIDGADNGLSSLDLSITRPSSSSVNSTELQSLDELNNVYNAFKTQYYNYLYYKNYSDKLVHKLVVNSATSDTKKHYFQLFLFDAFGILCFLLSISVAFIECTPLNLHKWLINSDGNAAILLFCQHFIFFGYMTVSCSYALSNFKFSNFHLIPNGRSNPSNTLYYSLYSSRLLLPLCFNFISLVPNSSSSFQKVLYDDLFNWVIFLNKYLPPFFIVGISLSYWFNLRDKLLIKVLGGETYYQLFGEYFLLVDDYGNLGNDADADAIERDYEYSLREGRSLYERSLRS</sequence>
<evidence type="ECO:0008006" key="9">
    <source>
        <dbReference type="Google" id="ProtNLM"/>
    </source>
</evidence>
<dbReference type="InterPro" id="IPR051584">
    <property type="entry name" value="GPCR-associated_LMBR1"/>
</dbReference>
<dbReference type="VEuPathDB" id="FungiDB:SCODWIG_02354"/>
<dbReference type="GO" id="GO:0016020">
    <property type="term" value="C:membrane"/>
    <property type="evidence" value="ECO:0007669"/>
    <property type="project" value="UniProtKB-SubCell"/>
</dbReference>
<feature type="transmembrane region" description="Helical" evidence="6">
    <location>
        <begin position="31"/>
        <end position="55"/>
    </location>
</feature>
<comment type="subcellular location">
    <subcellularLocation>
        <location evidence="1">Membrane</location>
        <topology evidence="1">Multi-pass membrane protein</topology>
    </subcellularLocation>
</comment>
<keyword evidence="3 6" id="KW-0812">Transmembrane</keyword>
<evidence type="ECO:0000256" key="3">
    <source>
        <dbReference type="ARBA" id="ARBA00022692"/>
    </source>
</evidence>
<dbReference type="PANTHER" id="PTHR21355:SF0">
    <property type="entry name" value="G-PROTEIN COUPLED RECEPTOR-ASSOCIATED PROTEIN LMBRD2"/>
    <property type="match status" value="1"/>
</dbReference>
<name>A0A376B7E1_9ASCO</name>
<feature type="transmembrane region" description="Helical" evidence="6">
    <location>
        <begin position="429"/>
        <end position="451"/>
    </location>
</feature>
<evidence type="ECO:0000256" key="5">
    <source>
        <dbReference type="ARBA" id="ARBA00023136"/>
    </source>
</evidence>
<keyword evidence="8" id="KW-1185">Reference proteome</keyword>
<evidence type="ECO:0000313" key="7">
    <source>
        <dbReference type="EMBL" id="SSD60593.1"/>
    </source>
</evidence>
<dbReference type="Proteomes" id="UP000262825">
    <property type="component" value="Unassembled WGS sequence"/>
</dbReference>
<protein>
    <recommendedName>
        <fullName evidence="9">LMBR1 domain-containing protein 2</fullName>
    </recommendedName>
</protein>
<evidence type="ECO:0000313" key="8">
    <source>
        <dbReference type="Proteomes" id="UP000262825"/>
    </source>
</evidence>
<proteinExistence type="inferred from homology"/>
<keyword evidence="5 6" id="KW-0472">Membrane</keyword>
<evidence type="ECO:0000256" key="1">
    <source>
        <dbReference type="ARBA" id="ARBA00004141"/>
    </source>
</evidence>
<dbReference type="OrthoDB" id="203099at2759"/>
<reference evidence="8" key="1">
    <citation type="submission" date="2018-06" db="EMBL/GenBank/DDBJ databases">
        <authorList>
            <person name="Guldener U."/>
        </authorList>
    </citation>
    <scope>NUCLEOTIDE SEQUENCE [LARGE SCALE GENOMIC DNA]</scope>
    <source>
        <strain evidence="8">UTAD17</strain>
    </source>
</reference>
<feature type="transmembrane region" description="Helical" evidence="6">
    <location>
        <begin position="347"/>
        <end position="368"/>
    </location>
</feature>
<dbReference type="InterPro" id="IPR006876">
    <property type="entry name" value="LMBR1-like_membr_prot"/>
</dbReference>
<gene>
    <name evidence="7" type="ORF">SCODWIG_02354</name>
</gene>
<evidence type="ECO:0000256" key="4">
    <source>
        <dbReference type="ARBA" id="ARBA00022989"/>
    </source>
</evidence>
<evidence type="ECO:0000256" key="6">
    <source>
        <dbReference type="SAM" id="Phobius"/>
    </source>
</evidence>
<comment type="similarity">
    <text evidence="2">Belongs to the LIMR family.</text>
</comment>
<organism evidence="7 8">
    <name type="scientific">Saccharomycodes ludwigii</name>
    <dbReference type="NCBI Taxonomy" id="36035"/>
    <lineage>
        <taxon>Eukaryota</taxon>
        <taxon>Fungi</taxon>
        <taxon>Dikarya</taxon>
        <taxon>Ascomycota</taxon>
        <taxon>Saccharomycotina</taxon>
        <taxon>Saccharomycetes</taxon>
        <taxon>Saccharomycodales</taxon>
        <taxon>Saccharomycodaceae</taxon>
        <taxon>Saccharomycodes</taxon>
    </lineage>
</organism>
<dbReference type="PANTHER" id="PTHR21355">
    <property type="entry name" value="G-PROTEIN COUPLED RECEPTOR-ASSOCIATED PROTEIN LMBRD2"/>
    <property type="match status" value="1"/>
</dbReference>
<feature type="transmembrane region" description="Helical" evidence="6">
    <location>
        <begin position="126"/>
        <end position="148"/>
    </location>
</feature>
<feature type="transmembrane region" description="Helical" evidence="6">
    <location>
        <begin position="307"/>
        <end position="327"/>
    </location>
</feature>
<accession>A0A376B7E1</accession>
<dbReference type="Pfam" id="PF04791">
    <property type="entry name" value="LMBR1"/>
    <property type="match status" value="1"/>
</dbReference>
<keyword evidence="4 6" id="KW-1133">Transmembrane helix</keyword>
<dbReference type="EMBL" id="UFAJ01000395">
    <property type="protein sequence ID" value="SSD60593.1"/>
    <property type="molecule type" value="Genomic_DNA"/>
</dbReference>